<sequence length="207" mass="24090">MGSRIMHFIIANKIADTLKIEDKVSFLLGGIAADAVNSGEDKITSHFYSGNYNDYSKSIDFERFLNKYERHQNSPFILGYYTHLIADDLWLKGFYLPWLKNRIEADSTVLNAYHNDFKLLNGKLLYHYDSKKNLLSLLDREANFVDIEEVTIENICTFKQFVRDDMLYSEKDLQTPLQVFTLQQIIGYIETSVHKGILYIKNVPALR</sequence>
<accession>A0A073KCN2</accession>
<dbReference type="Pfam" id="PF00882">
    <property type="entry name" value="Zn_dep_PLPC"/>
    <property type="match status" value="1"/>
</dbReference>
<evidence type="ECO:0000259" key="1">
    <source>
        <dbReference type="Pfam" id="PF00882"/>
    </source>
</evidence>
<dbReference type="AlphaFoldDB" id="A0A073KCN2"/>
<dbReference type="RefSeq" id="WP_034638359.1">
    <property type="nucleotide sequence ID" value="NZ_CBCSJC010000007.1"/>
</dbReference>
<dbReference type="STRING" id="574376.BAMA_20040"/>
<evidence type="ECO:0000313" key="2">
    <source>
        <dbReference type="EMBL" id="KEK20048.1"/>
    </source>
</evidence>
<dbReference type="Proteomes" id="UP000027822">
    <property type="component" value="Unassembled WGS sequence"/>
</dbReference>
<name>A0A073KCN2_9BACI</name>
<organism evidence="2 3">
    <name type="scientific">Bacillus manliponensis</name>
    <dbReference type="NCBI Taxonomy" id="574376"/>
    <lineage>
        <taxon>Bacteria</taxon>
        <taxon>Bacillati</taxon>
        <taxon>Bacillota</taxon>
        <taxon>Bacilli</taxon>
        <taxon>Bacillales</taxon>
        <taxon>Bacillaceae</taxon>
        <taxon>Bacillus</taxon>
        <taxon>Bacillus cereus group</taxon>
    </lineage>
</organism>
<reference evidence="2 3" key="1">
    <citation type="submission" date="2014-06" db="EMBL/GenBank/DDBJ databases">
        <title>Draft genome sequence of Bacillus manliponensis JCM 15802 (MCCC 1A00708).</title>
        <authorList>
            <person name="Lai Q."/>
            <person name="Liu Y."/>
            <person name="Shao Z."/>
        </authorList>
    </citation>
    <scope>NUCLEOTIDE SEQUENCE [LARGE SCALE GENOMIC DNA]</scope>
    <source>
        <strain evidence="2 3">JCM 15802</strain>
    </source>
</reference>
<evidence type="ECO:0000313" key="3">
    <source>
        <dbReference type="Proteomes" id="UP000027822"/>
    </source>
</evidence>
<keyword evidence="3" id="KW-1185">Reference proteome</keyword>
<dbReference type="EMBL" id="JOTN01000005">
    <property type="protein sequence ID" value="KEK20048.1"/>
    <property type="molecule type" value="Genomic_DNA"/>
</dbReference>
<dbReference type="OrthoDB" id="9810012at2"/>
<proteinExistence type="predicted"/>
<gene>
    <name evidence="2" type="ORF">BAMA_20040</name>
</gene>
<keyword evidence="2" id="KW-0378">Hydrolase</keyword>
<dbReference type="InterPro" id="IPR029002">
    <property type="entry name" value="PLPC/GPLD1"/>
</dbReference>
<dbReference type="GO" id="GO:0016787">
    <property type="term" value="F:hydrolase activity"/>
    <property type="evidence" value="ECO:0007669"/>
    <property type="project" value="UniProtKB-KW"/>
</dbReference>
<protein>
    <submittedName>
        <fullName evidence="2">Hydrolase</fullName>
    </submittedName>
</protein>
<feature type="domain" description="Phospholipase C/D" evidence="1">
    <location>
        <begin position="6"/>
        <end position="87"/>
    </location>
</feature>
<dbReference type="eggNOG" id="ENOG5033CX2">
    <property type="taxonomic scope" value="Bacteria"/>
</dbReference>
<comment type="caution">
    <text evidence="2">The sequence shown here is derived from an EMBL/GenBank/DDBJ whole genome shotgun (WGS) entry which is preliminary data.</text>
</comment>